<keyword evidence="1" id="KW-0880">Kelch repeat</keyword>
<dbReference type="OrthoDB" id="45365at2759"/>
<dbReference type="Proteomes" id="UP000230423">
    <property type="component" value="Unassembled WGS sequence"/>
</dbReference>
<dbReference type="InterPro" id="IPR006652">
    <property type="entry name" value="Kelch_1"/>
</dbReference>
<organism evidence="3 4">
    <name type="scientific">Teladorsagia circumcincta</name>
    <name type="common">Brown stomach worm</name>
    <name type="synonym">Ostertagia circumcincta</name>
    <dbReference type="NCBI Taxonomy" id="45464"/>
    <lineage>
        <taxon>Eukaryota</taxon>
        <taxon>Metazoa</taxon>
        <taxon>Ecdysozoa</taxon>
        <taxon>Nematoda</taxon>
        <taxon>Chromadorea</taxon>
        <taxon>Rhabditida</taxon>
        <taxon>Rhabditina</taxon>
        <taxon>Rhabditomorpha</taxon>
        <taxon>Strongyloidea</taxon>
        <taxon>Trichostrongylidae</taxon>
        <taxon>Teladorsagia</taxon>
    </lineage>
</organism>
<evidence type="ECO:0000313" key="4">
    <source>
        <dbReference type="Proteomes" id="UP000230423"/>
    </source>
</evidence>
<dbReference type="Pfam" id="PF01344">
    <property type="entry name" value="Kelch_1"/>
    <property type="match status" value="1"/>
</dbReference>
<accession>A0A2G9TYC7</accession>
<sequence>MANAACRDLVDEAKNYLLLQLPTRGRPSMQGPRTRPRKSLKLGEVLYVVGGYHNGKVFGSVECLAPEGANTEWKRAPPMSRGRFDPAANRWSGELVRPSSSRAAYALAALDSSLYAVGGVDDEDSVNVVERYDIERQVWTRVAPMNSCRSEHSVSTLNGCLYAIGGTDNESDLKSMERFDPRVGKWEVVCPMSTRRTSLGSAVLDGELYAVGGRGERRGLNLVEKYDPRTDKWTTIVGMKKRRYGAGVAVANGKLYAVGGSDDTTDLDTVEIFDVETNLWNYHSRINDGSSSLGMVVFPGVANLVFKKIKLSRGFICDGQHTRAKKLTCWTLCFVVDFNVERRCAGSGL</sequence>
<dbReference type="InterPro" id="IPR015915">
    <property type="entry name" value="Kelch-typ_b-propeller"/>
</dbReference>
<dbReference type="Pfam" id="PF24681">
    <property type="entry name" value="Kelch_KLHDC2_KLHL20_DRC7"/>
    <property type="match status" value="1"/>
</dbReference>
<proteinExistence type="predicted"/>
<reference evidence="3 4" key="1">
    <citation type="submission" date="2015-09" db="EMBL/GenBank/DDBJ databases">
        <title>Draft genome of the parasitic nematode Teladorsagia circumcincta isolate WARC Sus (inbred).</title>
        <authorList>
            <person name="Mitreva M."/>
        </authorList>
    </citation>
    <scope>NUCLEOTIDE SEQUENCE [LARGE SCALE GENOMIC DNA]</scope>
    <source>
        <strain evidence="3 4">S</strain>
    </source>
</reference>
<feature type="non-terminal residue" evidence="3">
    <location>
        <position position="349"/>
    </location>
</feature>
<gene>
    <name evidence="3" type="ORF">TELCIR_15445</name>
</gene>
<evidence type="ECO:0000313" key="3">
    <source>
        <dbReference type="EMBL" id="PIO62974.1"/>
    </source>
</evidence>
<keyword evidence="2" id="KW-0677">Repeat</keyword>
<dbReference type="PANTHER" id="PTHR24412:SF441">
    <property type="entry name" value="KELCH-LIKE PROTEIN 28"/>
    <property type="match status" value="1"/>
</dbReference>
<evidence type="ECO:0000256" key="1">
    <source>
        <dbReference type="ARBA" id="ARBA00022441"/>
    </source>
</evidence>
<name>A0A2G9TYC7_TELCI</name>
<dbReference type="SUPFAM" id="SSF117281">
    <property type="entry name" value="Kelch motif"/>
    <property type="match status" value="2"/>
</dbReference>
<dbReference type="EMBL" id="KZ351432">
    <property type="protein sequence ID" value="PIO62974.1"/>
    <property type="molecule type" value="Genomic_DNA"/>
</dbReference>
<dbReference type="SMART" id="SM00612">
    <property type="entry name" value="Kelch"/>
    <property type="match status" value="5"/>
</dbReference>
<protein>
    <submittedName>
        <fullName evidence="3">Kelch repeat protein</fullName>
    </submittedName>
</protein>
<dbReference type="AlphaFoldDB" id="A0A2G9TYC7"/>
<dbReference type="Gene3D" id="2.120.10.80">
    <property type="entry name" value="Kelch-type beta propeller"/>
    <property type="match status" value="1"/>
</dbReference>
<evidence type="ECO:0000256" key="2">
    <source>
        <dbReference type="ARBA" id="ARBA00022737"/>
    </source>
</evidence>
<keyword evidence="4" id="KW-1185">Reference proteome</keyword>
<dbReference type="PANTHER" id="PTHR24412">
    <property type="entry name" value="KELCH PROTEIN"/>
    <property type="match status" value="1"/>
</dbReference>